<evidence type="ECO:0000313" key="2">
    <source>
        <dbReference type="EMBL" id="AKT37691.1"/>
    </source>
</evidence>
<feature type="compositionally biased region" description="Low complexity" evidence="1">
    <location>
        <begin position="353"/>
        <end position="362"/>
    </location>
</feature>
<evidence type="ECO:0000256" key="1">
    <source>
        <dbReference type="SAM" id="MobiDB-lite"/>
    </source>
</evidence>
<feature type="region of interest" description="Disordered" evidence="1">
    <location>
        <begin position="35"/>
        <end position="69"/>
    </location>
</feature>
<proteinExistence type="predicted"/>
<dbReference type="RefSeq" id="WP_245678367.1">
    <property type="nucleotide sequence ID" value="NZ_CP012159.1"/>
</dbReference>
<dbReference type="EMBL" id="CP012159">
    <property type="protein sequence ID" value="AKT37691.1"/>
    <property type="molecule type" value="Genomic_DNA"/>
</dbReference>
<dbReference type="AlphaFoldDB" id="A0A0K1E9Y8"/>
<gene>
    <name evidence="2" type="ORF">CMC5_018330</name>
</gene>
<name>A0A0K1E9Y8_CHOCO</name>
<feature type="region of interest" description="Disordered" evidence="1">
    <location>
        <begin position="175"/>
        <end position="233"/>
    </location>
</feature>
<feature type="compositionally biased region" description="Gly residues" evidence="1">
    <location>
        <begin position="179"/>
        <end position="195"/>
    </location>
</feature>
<keyword evidence="3" id="KW-1185">Reference proteome</keyword>
<dbReference type="Pfam" id="PF07813">
    <property type="entry name" value="LTXXQ"/>
    <property type="match status" value="1"/>
</dbReference>
<accession>A0A0K1E9Y8</accession>
<dbReference type="PATRIC" id="fig|52.7.peg.1975"/>
<evidence type="ECO:0000313" key="3">
    <source>
        <dbReference type="Proteomes" id="UP000067626"/>
    </source>
</evidence>
<feature type="region of interest" description="Disordered" evidence="1">
    <location>
        <begin position="327"/>
        <end position="362"/>
    </location>
</feature>
<protein>
    <submittedName>
        <fullName evidence="2">Uncharacterized protein</fullName>
    </submittedName>
</protein>
<feature type="compositionally biased region" description="Low complexity" evidence="1">
    <location>
        <begin position="36"/>
        <end position="48"/>
    </location>
</feature>
<organism evidence="2 3">
    <name type="scientific">Chondromyces crocatus</name>
    <dbReference type="NCBI Taxonomy" id="52"/>
    <lineage>
        <taxon>Bacteria</taxon>
        <taxon>Pseudomonadati</taxon>
        <taxon>Myxococcota</taxon>
        <taxon>Polyangia</taxon>
        <taxon>Polyangiales</taxon>
        <taxon>Polyangiaceae</taxon>
        <taxon>Chondromyces</taxon>
    </lineage>
</organism>
<reference evidence="2 3" key="1">
    <citation type="submission" date="2015-07" db="EMBL/GenBank/DDBJ databases">
        <title>Genome analysis of myxobacterium Chondromyces crocatus Cm c5 reveals a high potential for natural compound synthesis and the genetic basis for the loss of fruiting body formation.</title>
        <authorList>
            <person name="Zaburannyi N."/>
            <person name="Bunk B."/>
            <person name="Maier J."/>
            <person name="Overmann J."/>
            <person name="Mueller R."/>
        </authorList>
    </citation>
    <scope>NUCLEOTIDE SEQUENCE [LARGE SCALE GENOMIC DNA]</scope>
    <source>
        <strain evidence="2 3">Cm c5</strain>
    </source>
</reference>
<feature type="compositionally biased region" description="Gly residues" evidence="1">
    <location>
        <begin position="49"/>
        <end position="58"/>
    </location>
</feature>
<dbReference type="Proteomes" id="UP000067626">
    <property type="component" value="Chromosome"/>
</dbReference>
<dbReference type="KEGG" id="ccro:CMC5_018330"/>
<sequence length="362" mass="36510">MSFRRWGMSGLVALVGALGGVAGCVEDNGSMRDAESAGAAQAALAEEGPGVGEGLGGRPGRRPPGPPGPDHLLVAALHELDLSDAQVSAIEGALETLRAEKERTRPEGGAPFAALAEGVRAGKIDVAAVVAKAPSGEPFAGARDAMAKALETLHATLTKAQRQALVEGLEARFAAHAPGGPGKAGGGPPGERAGGPPGPPPAHALHAGQRHERAGAGPEHAGPPPGGPLGHLLGRLDLDEAQQEAIARILEADAPAAPDHEAMKKRFEAVHVEMRARLQGFVADAFDAKAFLAPPADAKGAGPASHLERMAKTLSAVVPLLDPAQRETLAKALEQGPRSGPHPAFGKGGPRGAQGPQGPMGR</sequence>
<dbReference type="Gene3D" id="1.20.120.1490">
    <property type="match status" value="2"/>
</dbReference>
<dbReference type="PROSITE" id="PS51257">
    <property type="entry name" value="PROKAR_LIPOPROTEIN"/>
    <property type="match status" value="1"/>
</dbReference>
<dbReference type="InterPro" id="IPR012899">
    <property type="entry name" value="LTXXQ"/>
</dbReference>